<dbReference type="InterPro" id="IPR006652">
    <property type="entry name" value="Kelch_1"/>
</dbReference>
<dbReference type="SMART" id="SM00612">
    <property type="entry name" value="Kelch"/>
    <property type="match status" value="3"/>
</dbReference>
<dbReference type="EMBL" id="JAHUZE010000001">
    <property type="protein sequence ID" value="MBV7377614.1"/>
    <property type="molecule type" value="Genomic_DNA"/>
</dbReference>
<comment type="caution">
    <text evidence="1">The sequence shown here is derived from an EMBL/GenBank/DDBJ whole genome shotgun (WGS) entry which is preliminary data.</text>
</comment>
<protein>
    <recommendedName>
        <fullName evidence="3">N-acetylneuraminic acid mutarotase</fullName>
    </recommendedName>
</protein>
<evidence type="ECO:0000313" key="2">
    <source>
        <dbReference type="Proteomes" id="UP000756530"/>
    </source>
</evidence>
<dbReference type="Pfam" id="PF24681">
    <property type="entry name" value="Kelch_KLHDC2_KLHL20_DRC7"/>
    <property type="match status" value="1"/>
</dbReference>
<keyword evidence="2" id="KW-1185">Reference proteome</keyword>
<dbReference type="PANTHER" id="PTHR45632">
    <property type="entry name" value="LD33804P"/>
    <property type="match status" value="1"/>
</dbReference>
<evidence type="ECO:0000313" key="1">
    <source>
        <dbReference type="EMBL" id="MBV7377614.1"/>
    </source>
</evidence>
<gene>
    <name evidence="1" type="ORF">KJP28_01670</name>
</gene>
<dbReference type="RefSeq" id="WP_218390491.1">
    <property type="nucleotide sequence ID" value="NZ_JAHUZE010000001.1"/>
</dbReference>
<accession>A0ABS6SXC4</accession>
<dbReference type="Proteomes" id="UP000756530">
    <property type="component" value="Unassembled WGS sequence"/>
</dbReference>
<dbReference type="PANTHER" id="PTHR45632:SF24">
    <property type="entry name" value="GALACTOSE OXIDASE"/>
    <property type="match status" value="1"/>
</dbReference>
<evidence type="ECO:0008006" key="3">
    <source>
        <dbReference type="Google" id="ProtNLM"/>
    </source>
</evidence>
<name>A0ABS6SXC4_9RHOB</name>
<reference evidence="1 2" key="1">
    <citation type="submission" date="2021-05" db="EMBL/GenBank/DDBJ databases">
        <title>Culturable bacteria isolated from Daya Bay.</title>
        <authorList>
            <person name="Zheng W."/>
            <person name="Yu S."/>
            <person name="Huang Y."/>
        </authorList>
    </citation>
    <scope>NUCLEOTIDE SEQUENCE [LARGE SCALE GENOMIC DNA]</scope>
    <source>
        <strain evidence="1 2">DP4N28-5</strain>
    </source>
</reference>
<sequence>MGRDGDLSRRAVMISGACGLIAGAPQESRAQAETWTTAPPMPTPAQEIYPTFHNGTLHVAGGIAALRADGRLDVSDRHLAYDPGVRRWRDVGALPYASHHAQLVSHGGQLFLIGGFRTDANGDWIASDAVHVLGDDGWRAQNPLPRPIAECCAAIIDGRIHIVAGRTPSGRANANWRDHTDTDTHLVFDPGAGRSIEAPPIPSPRNSAASAAIDDRMLVCGGRTVSGDLSDDLLMFDPAQGDNGGWVRLAPMPEARAGHAAAIVGETMYVFGGEWFGPGGSGVFETTLSYSVGQDRWTTLGPMPVPRHGLGAAGYGGDVFVVGGAERAGADGTTARLDLFSPG</sequence>
<organism evidence="1 2">
    <name type="scientific">Maritimibacter dapengensis</name>
    <dbReference type="NCBI Taxonomy" id="2836868"/>
    <lineage>
        <taxon>Bacteria</taxon>
        <taxon>Pseudomonadati</taxon>
        <taxon>Pseudomonadota</taxon>
        <taxon>Alphaproteobacteria</taxon>
        <taxon>Rhodobacterales</taxon>
        <taxon>Roseobacteraceae</taxon>
        <taxon>Maritimibacter</taxon>
    </lineage>
</organism>
<proteinExistence type="predicted"/>